<dbReference type="GO" id="GO:0016491">
    <property type="term" value="F:oxidoreductase activity"/>
    <property type="evidence" value="ECO:0007669"/>
    <property type="project" value="InterPro"/>
</dbReference>
<dbReference type="SUPFAM" id="SSF52833">
    <property type="entry name" value="Thioredoxin-like"/>
    <property type="match status" value="1"/>
</dbReference>
<evidence type="ECO:0000259" key="1">
    <source>
        <dbReference type="Pfam" id="PF01323"/>
    </source>
</evidence>
<dbReference type="InterPro" id="IPR036249">
    <property type="entry name" value="Thioredoxin-like_sf"/>
</dbReference>
<sequence>MAAVANNSKFTIDIEVYSDTACPWCYIGKKSLDRAIKTFRARWQEQQQGDGQTDDVEFNVVWKPFLLFSKARVSGKLMSYQKGAPIISMFGLARAPAVFERLQTAGAAHGITFRWEGKTGNTLDSHKLIMLAAAQPDRTKQDATIDALYRGAFEEGQDPSDRGFLVHTALKLGLASREEEVLDWLDGEEAMRMVAESGSRPGEAEAAFEAARAAARGKPGVDHITAVPSYVVQGRFRVGGMQESEVFVGLFERVLRERERERGARGEGLVR</sequence>
<dbReference type="EMBL" id="JAUEPO010000002">
    <property type="protein sequence ID" value="KAK3333936.1"/>
    <property type="molecule type" value="Genomic_DNA"/>
</dbReference>
<dbReference type="InterPro" id="IPR001853">
    <property type="entry name" value="DSBA-like_thioredoxin_dom"/>
</dbReference>
<organism evidence="2 3">
    <name type="scientific">Cercophora scortea</name>
    <dbReference type="NCBI Taxonomy" id="314031"/>
    <lineage>
        <taxon>Eukaryota</taxon>
        <taxon>Fungi</taxon>
        <taxon>Dikarya</taxon>
        <taxon>Ascomycota</taxon>
        <taxon>Pezizomycotina</taxon>
        <taxon>Sordariomycetes</taxon>
        <taxon>Sordariomycetidae</taxon>
        <taxon>Sordariales</taxon>
        <taxon>Lasiosphaeriaceae</taxon>
        <taxon>Cercophora</taxon>
    </lineage>
</organism>
<dbReference type="Pfam" id="PF01323">
    <property type="entry name" value="DSBA"/>
    <property type="match status" value="1"/>
</dbReference>
<evidence type="ECO:0000313" key="3">
    <source>
        <dbReference type="Proteomes" id="UP001286456"/>
    </source>
</evidence>
<evidence type="ECO:0000313" key="2">
    <source>
        <dbReference type="EMBL" id="KAK3333936.1"/>
    </source>
</evidence>
<accession>A0AAE0J0K4</accession>
<dbReference type="Proteomes" id="UP001286456">
    <property type="component" value="Unassembled WGS sequence"/>
</dbReference>
<keyword evidence="3" id="KW-1185">Reference proteome</keyword>
<dbReference type="PANTHER" id="PTHR13887">
    <property type="entry name" value="GLUTATHIONE S-TRANSFERASE KAPPA"/>
    <property type="match status" value="1"/>
</dbReference>
<dbReference type="PANTHER" id="PTHR13887:SF41">
    <property type="entry name" value="THIOREDOXIN SUPERFAMILY PROTEIN"/>
    <property type="match status" value="1"/>
</dbReference>
<dbReference type="Gene3D" id="3.40.30.10">
    <property type="entry name" value="Glutaredoxin"/>
    <property type="match status" value="1"/>
</dbReference>
<dbReference type="AlphaFoldDB" id="A0AAE0J0K4"/>
<gene>
    <name evidence="2" type="ORF">B0T19DRAFT_474536</name>
</gene>
<reference evidence="2" key="2">
    <citation type="submission" date="2023-06" db="EMBL/GenBank/DDBJ databases">
        <authorList>
            <consortium name="Lawrence Berkeley National Laboratory"/>
            <person name="Haridas S."/>
            <person name="Hensen N."/>
            <person name="Bonometti L."/>
            <person name="Westerberg I."/>
            <person name="Brannstrom I.O."/>
            <person name="Guillou S."/>
            <person name="Cros-Aarteil S."/>
            <person name="Calhoun S."/>
            <person name="Kuo A."/>
            <person name="Mondo S."/>
            <person name="Pangilinan J."/>
            <person name="Riley R."/>
            <person name="Labutti K."/>
            <person name="Andreopoulos B."/>
            <person name="Lipzen A."/>
            <person name="Chen C."/>
            <person name="Yanf M."/>
            <person name="Daum C."/>
            <person name="Ng V."/>
            <person name="Clum A."/>
            <person name="Steindorff A."/>
            <person name="Ohm R."/>
            <person name="Martin F."/>
            <person name="Silar P."/>
            <person name="Natvig D."/>
            <person name="Lalanne C."/>
            <person name="Gautier V."/>
            <person name="Ament-Velasquez S.L."/>
            <person name="Kruys A."/>
            <person name="Hutchinson M.I."/>
            <person name="Powell A.J."/>
            <person name="Barry K."/>
            <person name="Miller A.N."/>
            <person name="Grigoriev I.V."/>
            <person name="Debuchy R."/>
            <person name="Gladieux P."/>
            <person name="Thoren M.H."/>
            <person name="Johannesson H."/>
        </authorList>
    </citation>
    <scope>NUCLEOTIDE SEQUENCE</scope>
    <source>
        <strain evidence="2">SMH4131-1</strain>
    </source>
</reference>
<comment type="caution">
    <text evidence="2">The sequence shown here is derived from an EMBL/GenBank/DDBJ whole genome shotgun (WGS) entry which is preliminary data.</text>
</comment>
<reference evidence="2" key="1">
    <citation type="journal article" date="2023" name="Mol. Phylogenet. Evol.">
        <title>Genome-scale phylogeny and comparative genomics of the fungal order Sordariales.</title>
        <authorList>
            <person name="Hensen N."/>
            <person name="Bonometti L."/>
            <person name="Westerberg I."/>
            <person name="Brannstrom I.O."/>
            <person name="Guillou S."/>
            <person name="Cros-Aarteil S."/>
            <person name="Calhoun S."/>
            <person name="Haridas S."/>
            <person name="Kuo A."/>
            <person name="Mondo S."/>
            <person name="Pangilinan J."/>
            <person name="Riley R."/>
            <person name="LaButti K."/>
            <person name="Andreopoulos B."/>
            <person name="Lipzen A."/>
            <person name="Chen C."/>
            <person name="Yan M."/>
            <person name="Daum C."/>
            <person name="Ng V."/>
            <person name="Clum A."/>
            <person name="Steindorff A."/>
            <person name="Ohm R.A."/>
            <person name="Martin F."/>
            <person name="Silar P."/>
            <person name="Natvig D.O."/>
            <person name="Lalanne C."/>
            <person name="Gautier V."/>
            <person name="Ament-Velasquez S.L."/>
            <person name="Kruys A."/>
            <person name="Hutchinson M.I."/>
            <person name="Powell A.J."/>
            <person name="Barry K."/>
            <person name="Miller A.N."/>
            <person name="Grigoriev I.V."/>
            <person name="Debuchy R."/>
            <person name="Gladieux P."/>
            <person name="Hiltunen Thoren M."/>
            <person name="Johannesson H."/>
        </authorList>
    </citation>
    <scope>NUCLEOTIDE SEQUENCE</scope>
    <source>
        <strain evidence="2">SMH4131-1</strain>
    </source>
</reference>
<proteinExistence type="predicted"/>
<protein>
    <submittedName>
        <fullName evidence="2">Thioredoxin</fullName>
    </submittedName>
</protein>
<dbReference type="CDD" id="cd03024">
    <property type="entry name" value="DsbA_FrnE"/>
    <property type="match status" value="1"/>
</dbReference>
<name>A0AAE0J0K4_9PEZI</name>
<feature type="domain" description="DSBA-like thioredoxin" evidence="1">
    <location>
        <begin position="14"/>
        <end position="197"/>
    </location>
</feature>